<dbReference type="Proteomes" id="UP000256913">
    <property type="component" value="Unassembled WGS sequence"/>
</dbReference>
<name>A0A3D9ZC83_9ACTN</name>
<proteinExistence type="predicted"/>
<evidence type="ECO:0000313" key="3">
    <source>
        <dbReference type="Proteomes" id="UP000256913"/>
    </source>
</evidence>
<dbReference type="RefSeq" id="WP_116066624.1">
    <property type="nucleotide sequence ID" value="NZ_QUMQ01000001.1"/>
</dbReference>
<accession>A0A3D9ZC83</accession>
<feature type="domain" description="DUF5655" evidence="1">
    <location>
        <begin position="28"/>
        <end position="134"/>
    </location>
</feature>
<evidence type="ECO:0000259" key="1">
    <source>
        <dbReference type="Pfam" id="PF18899"/>
    </source>
</evidence>
<evidence type="ECO:0000313" key="2">
    <source>
        <dbReference type="EMBL" id="REF94867.1"/>
    </source>
</evidence>
<protein>
    <recommendedName>
        <fullName evidence="1">DUF5655 domain-containing protein</fullName>
    </recommendedName>
</protein>
<dbReference type="InterPro" id="IPR043714">
    <property type="entry name" value="DUF5655"/>
</dbReference>
<dbReference type="OrthoDB" id="5768818at2"/>
<dbReference type="EMBL" id="QUMQ01000001">
    <property type="protein sequence ID" value="REF94867.1"/>
    <property type="molecule type" value="Genomic_DNA"/>
</dbReference>
<keyword evidence="3" id="KW-1185">Reference proteome</keyword>
<dbReference type="AlphaFoldDB" id="A0A3D9ZC83"/>
<gene>
    <name evidence="2" type="ORF">DFJ67_0812</name>
</gene>
<organism evidence="2 3">
    <name type="scientific">Asanoa ferruginea</name>
    <dbReference type="NCBI Taxonomy" id="53367"/>
    <lineage>
        <taxon>Bacteria</taxon>
        <taxon>Bacillati</taxon>
        <taxon>Actinomycetota</taxon>
        <taxon>Actinomycetes</taxon>
        <taxon>Micromonosporales</taxon>
        <taxon>Micromonosporaceae</taxon>
        <taxon>Asanoa</taxon>
    </lineage>
</organism>
<comment type="caution">
    <text evidence="2">The sequence shown here is derived from an EMBL/GenBank/DDBJ whole genome shotgun (WGS) entry which is preliminary data.</text>
</comment>
<sequence>MTRWTCPSCEREFGRANQSHVCVPAGTVDETFAPHRPEWRLIFDAILAHVEDLGPVHTDAVSVGIFLKADRTLAEIRPRARAVDLWFTLPRAIDDPRVRRSLRASADRVANVVALTSASQVDEQVRAWLTEAYHAASA</sequence>
<dbReference type="Pfam" id="PF18899">
    <property type="entry name" value="DUF5655"/>
    <property type="match status" value="1"/>
</dbReference>
<reference evidence="2 3" key="1">
    <citation type="submission" date="2018-08" db="EMBL/GenBank/DDBJ databases">
        <title>Sequencing the genomes of 1000 actinobacteria strains.</title>
        <authorList>
            <person name="Klenk H.-P."/>
        </authorList>
    </citation>
    <scope>NUCLEOTIDE SEQUENCE [LARGE SCALE GENOMIC DNA]</scope>
    <source>
        <strain evidence="2 3">DSM 44099</strain>
    </source>
</reference>